<dbReference type="EMBL" id="REGN01004166">
    <property type="protein sequence ID" value="RNA18848.1"/>
    <property type="molecule type" value="Genomic_DNA"/>
</dbReference>
<sequence>MKIKTIIYFKRNLHLKLTSNFNLALNIELNIKTQRCSTHTHHSLVNQPMEMLLSVDNQPMEILLSVDNHSEDSHQVDVQILHGYSPFKFSPSKFSPFKISSLKIFPFYEYAKKIDKNINKMTFTPVPLSITDQKSTCQIGTVSLKLLPPKNKYMLI</sequence>
<gene>
    <name evidence="1" type="ORF">BpHYR1_023918</name>
</gene>
<accession>A0A3M7R6G5</accession>
<protein>
    <submittedName>
        <fullName evidence="1">Uncharacterized protein</fullName>
    </submittedName>
</protein>
<evidence type="ECO:0000313" key="1">
    <source>
        <dbReference type="EMBL" id="RNA18848.1"/>
    </source>
</evidence>
<evidence type="ECO:0000313" key="2">
    <source>
        <dbReference type="Proteomes" id="UP000276133"/>
    </source>
</evidence>
<dbReference type="AlphaFoldDB" id="A0A3M7R6G5"/>
<keyword evidence="2" id="KW-1185">Reference proteome</keyword>
<dbReference type="Proteomes" id="UP000276133">
    <property type="component" value="Unassembled WGS sequence"/>
</dbReference>
<name>A0A3M7R6G5_BRAPC</name>
<comment type="caution">
    <text evidence="1">The sequence shown here is derived from an EMBL/GenBank/DDBJ whole genome shotgun (WGS) entry which is preliminary data.</text>
</comment>
<organism evidence="1 2">
    <name type="scientific">Brachionus plicatilis</name>
    <name type="common">Marine rotifer</name>
    <name type="synonym">Brachionus muelleri</name>
    <dbReference type="NCBI Taxonomy" id="10195"/>
    <lineage>
        <taxon>Eukaryota</taxon>
        <taxon>Metazoa</taxon>
        <taxon>Spiralia</taxon>
        <taxon>Gnathifera</taxon>
        <taxon>Rotifera</taxon>
        <taxon>Eurotatoria</taxon>
        <taxon>Monogononta</taxon>
        <taxon>Pseudotrocha</taxon>
        <taxon>Ploima</taxon>
        <taxon>Brachionidae</taxon>
        <taxon>Brachionus</taxon>
    </lineage>
</organism>
<proteinExistence type="predicted"/>
<reference evidence="1 2" key="1">
    <citation type="journal article" date="2018" name="Sci. Rep.">
        <title>Genomic signatures of local adaptation to the degree of environmental predictability in rotifers.</title>
        <authorList>
            <person name="Franch-Gras L."/>
            <person name="Hahn C."/>
            <person name="Garcia-Roger E.M."/>
            <person name="Carmona M.J."/>
            <person name="Serra M."/>
            <person name="Gomez A."/>
        </authorList>
    </citation>
    <scope>NUCLEOTIDE SEQUENCE [LARGE SCALE GENOMIC DNA]</scope>
    <source>
        <strain evidence="1">HYR1</strain>
    </source>
</reference>